<evidence type="ECO:0000313" key="1">
    <source>
        <dbReference type="EMBL" id="QOP44676.1"/>
    </source>
</evidence>
<reference evidence="2 3" key="1">
    <citation type="submission" date="2019-06" db="EMBL/GenBank/DDBJ databases">
        <title>Sulfurimonas gotlandica sp. nov., a chemoautotrophic and psychrotolerant epsilonproteobacterium isolated from a pelagic redoxcline, and an emended description of the genus Sulfurimonas.</title>
        <authorList>
            <person name="Wang S."/>
            <person name="Jiang L."/>
            <person name="Shao Z."/>
        </authorList>
    </citation>
    <scope>NUCLEOTIDE SEQUENCE [LARGE SCALE GENOMIC DNA]</scope>
    <source>
        <strain evidence="2 3">S2-6</strain>
    </source>
</reference>
<evidence type="ECO:0000313" key="2">
    <source>
        <dbReference type="EMBL" id="QOP44677.1"/>
    </source>
</evidence>
<sequence length="47" mass="5738">MKDIRNTIAHEYIEEKLTEVFEEVLQYTEHLIQIIKNTLNYITKKEN</sequence>
<dbReference type="AlphaFoldDB" id="A0A7M1B4L2"/>
<name>A0A7M1B4L2_9BACT</name>
<gene>
    <name evidence="1" type="ORF">FJR45_01240</name>
    <name evidence="2" type="ORF">FJR45_01345</name>
</gene>
<dbReference type="KEGG" id="ssei:FJR45_01240"/>
<dbReference type="KEGG" id="ssei:FJR45_01345"/>
<dbReference type="Proteomes" id="UP000593719">
    <property type="component" value="Chromosome"/>
</dbReference>
<keyword evidence="3" id="KW-1185">Reference proteome</keyword>
<dbReference type="SUPFAM" id="SSF81593">
    <property type="entry name" value="Nucleotidyltransferase substrate binding subunit/domain"/>
    <property type="match status" value="1"/>
</dbReference>
<dbReference type="EMBL" id="CP041235">
    <property type="protein sequence ID" value="QOP44676.1"/>
    <property type="molecule type" value="Genomic_DNA"/>
</dbReference>
<accession>A0A7M1B4L2</accession>
<proteinExistence type="predicted"/>
<evidence type="ECO:0000313" key="3">
    <source>
        <dbReference type="Proteomes" id="UP000593719"/>
    </source>
</evidence>
<protein>
    <submittedName>
        <fullName evidence="2">Capsule biosynthesis protein</fullName>
    </submittedName>
</protein>
<dbReference type="EMBL" id="CP041235">
    <property type="protein sequence ID" value="QOP44677.1"/>
    <property type="molecule type" value="Genomic_DNA"/>
</dbReference>
<organism evidence="2 3">
    <name type="scientific">Sulfurimonas sediminis</name>
    <dbReference type="NCBI Taxonomy" id="2590020"/>
    <lineage>
        <taxon>Bacteria</taxon>
        <taxon>Pseudomonadati</taxon>
        <taxon>Campylobacterota</taxon>
        <taxon>Epsilonproteobacteria</taxon>
        <taxon>Campylobacterales</taxon>
        <taxon>Sulfurimonadaceae</taxon>
        <taxon>Sulfurimonas</taxon>
    </lineage>
</organism>